<keyword evidence="3" id="KW-0813">Transport</keyword>
<dbReference type="PANTHER" id="PTHR33619">
    <property type="entry name" value="POLYSACCHARIDE EXPORT PROTEIN GFCE-RELATED"/>
    <property type="match status" value="1"/>
</dbReference>
<evidence type="ECO:0000256" key="10">
    <source>
        <dbReference type="ARBA" id="ARBA00023114"/>
    </source>
</evidence>
<dbReference type="RefSeq" id="WP_011865200.1">
    <property type="nucleotide sequence ID" value="NC_009092.1"/>
</dbReference>
<accession>A3QCS0</accession>
<dbReference type="InterPro" id="IPR019554">
    <property type="entry name" value="Soluble_ligand-bd"/>
</dbReference>
<evidence type="ECO:0000259" key="16">
    <source>
        <dbReference type="Pfam" id="PF02563"/>
    </source>
</evidence>
<dbReference type="Pfam" id="PF10531">
    <property type="entry name" value="SLBB"/>
    <property type="match status" value="4"/>
</dbReference>
<evidence type="ECO:0000256" key="7">
    <source>
        <dbReference type="ARBA" id="ARBA00022729"/>
    </source>
</evidence>
<dbReference type="GO" id="GO:0009279">
    <property type="term" value="C:cell outer membrane"/>
    <property type="evidence" value="ECO:0007669"/>
    <property type="project" value="UniProtKB-SubCell"/>
</dbReference>
<keyword evidence="5" id="KW-0762">Sugar transport</keyword>
<feature type="domain" description="Soluble ligand binding" evidence="17">
    <location>
        <begin position="300"/>
        <end position="344"/>
    </location>
</feature>
<keyword evidence="7 15" id="KW-0732">Signal</keyword>
<keyword evidence="12" id="KW-0564">Palmitate</keyword>
<feature type="signal peptide" evidence="15">
    <location>
        <begin position="1"/>
        <end position="25"/>
    </location>
</feature>
<dbReference type="HOGENOM" id="CLU_011447_0_1_6"/>
<keyword evidence="9" id="KW-0406">Ion transport</keyword>
<comment type="subcellular location">
    <subcellularLocation>
        <location evidence="1">Cell outer membrane</location>
        <topology evidence="1">Multi-pass membrane protein</topology>
    </subcellularLocation>
</comment>
<evidence type="ECO:0000256" key="5">
    <source>
        <dbReference type="ARBA" id="ARBA00022597"/>
    </source>
</evidence>
<evidence type="ECO:0000256" key="1">
    <source>
        <dbReference type="ARBA" id="ARBA00004571"/>
    </source>
</evidence>
<dbReference type="InterPro" id="IPR054765">
    <property type="entry name" value="SLBB_dom"/>
</dbReference>
<keyword evidence="10" id="KW-0626">Porin</keyword>
<evidence type="ECO:0000313" key="20">
    <source>
        <dbReference type="Proteomes" id="UP000001558"/>
    </source>
</evidence>
<keyword evidence="6" id="KW-0812">Transmembrane</keyword>
<evidence type="ECO:0000256" key="13">
    <source>
        <dbReference type="ARBA" id="ARBA00023237"/>
    </source>
</evidence>
<evidence type="ECO:0000256" key="2">
    <source>
        <dbReference type="ARBA" id="ARBA00009450"/>
    </source>
</evidence>
<dbReference type="Proteomes" id="UP000001558">
    <property type="component" value="Chromosome"/>
</dbReference>
<feature type="domain" description="Soluble ligand binding" evidence="17">
    <location>
        <begin position="590"/>
        <end position="632"/>
    </location>
</feature>
<dbReference type="Gene3D" id="3.30.1950.10">
    <property type="entry name" value="wza like domain"/>
    <property type="match status" value="1"/>
</dbReference>
<keyword evidence="13" id="KW-0998">Cell outer membrane</keyword>
<reference evidence="19 20" key="1">
    <citation type="submission" date="2007-03" db="EMBL/GenBank/DDBJ databases">
        <title>Complete sequence of Shewanella loihica PV-4.</title>
        <authorList>
            <consortium name="US DOE Joint Genome Institute"/>
            <person name="Copeland A."/>
            <person name="Lucas S."/>
            <person name="Lapidus A."/>
            <person name="Barry K."/>
            <person name="Detter J.C."/>
            <person name="Glavina del Rio T."/>
            <person name="Hammon N."/>
            <person name="Israni S."/>
            <person name="Dalin E."/>
            <person name="Tice H."/>
            <person name="Pitluck S."/>
            <person name="Chain P."/>
            <person name="Malfatti S."/>
            <person name="Shin M."/>
            <person name="Vergez L."/>
            <person name="Schmutz J."/>
            <person name="Larimer F."/>
            <person name="Land M."/>
            <person name="Hauser L."/>
            <person name="Kyrpides N."/>
            <person name="Mikhailova N."/>
            <person name="Romine M.F."/>
            <person name="Serres G."/>
            <person name="Fredrickson J."/>
            <person name="Tiedje J."/>
            <person name="Richardson P."/>
        </authorList>
    </citation>
    <scope>NUCLEOTIDE SEQUENCE [LARGE SCALE GENOMIC DNA]</scope>
    <source>
        <strain evidence="20">ATCC BAA-1088 / PV-4</strain>
    </source>
</reference>
<evidence type="ECO:0000256" key="3">
    <source>
        <dbReference type="ARBA" id="ARBA00022448"/>
    </source>
</evidence>
<keyword evidence="14" id="KW-0449">Lipoprotein</keyword>
<dbReference type="eggNOG" id="COG1596">
    <property type="taxonomic scope" value="Bacteria"/>
</dbReference>
<keyword evidence="4" id="KW-1134">Transmembrane beta strand</keyword>
<feature type="chain" id="PRO_5002657964" evidence="15">
    <location>
        <begin position="26"/>
        <end position="920"/>
    </location>
</feature>
<dbReference type="PANTHER" id="PTHR33619:SF3">
    <property type="entry name" value="POLYSACCHARIDE EXPORT PROTEIN GFCE-RELATED"/>
    <property type="match status" value="1"/>
</dbReference>
<evidence type="ECO:0000256" key="12">
    <source>
        <dbReference type="ARBA" id="ARBA00023139"/>
    </source>
</evidence>
<dbReference type="GO" id="GO:0006811">
    <property type="term" value="P:monoatomic ion transport"/>
    <property type="evidence" value="ECO:0007669"/>
    <property type="project" value="UniProtKB-KW"/>
</dbReference>
<feature type="domain" description="Polysaccharide export protein N-terminal" evidence="16">
    <location>
        <begin position="135"/>
        <end position="202"/>
    </location>
</feature>
<dbReference type="Pfam" id="PF22461">
    <property type="entry name" value="SLBB_2"/>
    <property type="match status" value="1"/>
</dbReference>
<organism evidence="19 20">
    <name type="scientific">Shewanella loihica (strain ATCC BAA-1088 / PV-4)</name>
    <dbReference type="NCBI Taxonomy" id="323850"/>
    <lineage>
        <taxon>Bacteria</taxon>
        <taxon>Pseudomonadati</taxon>
        <taxon>Pseudomonadota</taxon>
        <taxon>Gammaproteobacteria</taxon>
        <taxon>Alteromonadales</taxon>
        <taxon>Shewanellaceae</taxon>
        <taxon>Shewanella</taxon>
    </lineage>
</organism>
<evidence type="ECO:0000313" key="19">
    <source>
        <dbReference type="EMBL" id="ABO23268.1"/>
    </source>
</evidence>
<evidence type="ECO:0000259" key="17">
    <source>
        <dbReference type="Pfam" id="PF10531"/>
    </source>
</evidence>
<proteinExistence type="inferred from homology"/>
<sequence length="920" mass="100629" precursor="true">MLQRTKKVIITAVAALFLVGTQVQAITPSPQMIEQFKNLPASEQQRLARQYGIDPAMLGGASVSQQNLDNPQVVQPRVNDQFSQPRATNDVVDHSRDAANELNFSQDEQKKQLARFGYELFQGEPTTFAPVSDVPVPGEYLVGPGDRIKVQLFGKENKEYDLVINREGSIQFPELGPISVAGLSFAELRESLSHRISQQMIGIESNITMGELRSIRIFIAGDAYKPGSYTVSSLSTITQALFVAGGVNEIGSLRNIQVKRNGKLVGSMDLYDLLMRGDASGDIRLRSGDVVFIPPVGGLVSITGEVRRPAIYELKRNETVADIVAMAAGVKPGAYPKSSSIERYNSNGLRSIVNVDLTSTQGKSTKAQAGDFIRVKNASGQFEDAITVVGAVVRPGKYQWFDGQKVSDLLPSLWGDLSISADLNYAIIVREVNRYGKVKVLQFSPSRAIAEKDVTQDLLLAPRDKVMLFNYSDDTQNRYELNKLVKHRVKKVTSLTGDSLVGNDLFKAGFSQLDKMQLSQRSQIGGVVVAKEAPDDKEQLVKGEVNKMLANLFEDKELIKLSGSMNRSELLYPVVAQLAAQGNSDKGTQVVAISGKVRHPGVYPLSQGAKVKDLVIAAGGLVEGAYTARAELTTTVIGSEESSVNHSSVNLDDALAGIDSANVVLSSRDILTVMTTPDWQENKAVEIRGEVKFPGMYNIRRGETLADVIDRAGGFTQYAYLPSSVFVRESVRQQEQLEIKKLADQLRRDIATRGVSKDGNVVNYSDAKMMLTDLENIKAVGRLVVDLSAISIGIEQADIQLEDQDILYVPSVKQTIAVMGEVQHAATHRFKEGLTLDQYLEMSGGARERADEDRTYIIKANGSVLLPNRSMWFSSNTELNPGDTIIVPLDTEYKDNLTLWTQVTGIIYNSAVALATIAKL</sequence>
<dbReference type="Gene3D" id="3.10.560.10">
    <property type="entry name" value="Outer membrane lipoprotein wza domain like"/>
    <property type="match status" value="6"/>
</dbReference>
<feature type="domain" description="SLBB" evidence="18">
    <location>
        <begin position="216"/>
        <end position="293"/>
    </location>
</feature>
<feature type="domain" description="Soluble ligand binding" evidence="17">
    <location>
        <begin position="816"/>
        <end position="864"/>
    </location>
</feature>
<name>A3QCS0_SHELP</name>
<dbReference type="AlphaFoldDB" id="A3QCS0"/>
<dbReference type="EMBL" id="CP000606">
    <property type="protein sequence ID" value="ABO23268.1"/>
    <property type="molecule type" value="Genomic_DNA"/>
</dbReference>
<dbReference type="GO" id="GO:0015288">
    <property type="term" value="F:porin activity"/>
    <property type="evidence" value="ECO:0007669"/>
    <property type="project" value="UniProtKB-KW"/>
</dbReference>
<evidence type="ECO:0000256" key="8">
    <source>
        <dbReference type="ARBA" id="ARBA00023047"/>
    </source>
</evidence>
<keyword evidence="11" id="KW-0472">Membrane</keyword>
<gene>
    <name evidence="19" type="ordered locus">Shew_1399</name>
</gene>
<dbReference type="InterPro" id="IPR049712">
    <property type="entry name" value="Poly_export"/>
</dbReference>
<dbReference type="GO" id="GO:0046930">
    <property type="term" value="C:pore complex"/>
    <property type="evidence" value="ECO:0007669"/>
    <property type="project" value="UniProtKB-KW"/>
</dbReference>
<evidence type="ECO:0000256" key="4">
    <source>
        <dbReference type="ARBA" id="ARBA00022452"/>
    </source>
</evidence>
<dbReference type="KEGG" id="slo:Shew_1399"/>
<evidence type="ECO:0000256" key="15">
    <source>
        <dbReference type="SAM" id="SignalP"/>
    </source>
</evidence>
<feature type="domain" description="Soluble ligand binding" evidence="17">
    <location>
        <begin position="685"/>
        <end position="721"/>
    </location>
</feature>
<dbReference type="Pfam" id="PF02563">
    <property type="entry name" value="Poly_export"/>
    <property type="match status" value="1"/>
</dbReference>
<dbReference type="STRING" id="323850.Shew_1399"/>
<evidence type="ECO:0000259" key="18">
    <source>
        <dbReference type="Pfam" id="PF22461"/>
    </source>
</evidence>
<evidence type="ECO:0000256" key="11">
    <source>
        <dbReference type="ARBA" id="ARBA00023136"/>
    </source>
</evidence>
<keyword evidence="8" id="KW-0625">Polysaccharide transport</keyword>
<dbReference type="OrthoDB" id="9808948at2"/>
<evidence type="ECO:0000256" key="9">
    <source>
        <dbReference type="ARBA" id="ARBA00023065"/>
    </source>
</evidence>
<dbReference type="InterPro" id="IPR003715">
    <property type="entry name" value="Poly_export_N"/>
</dbReference>
<keyword evidence="20" id="KW-1185">Reference proteome</keyword>
<comment type="similarity">
    <text evidence="2">Belongs to the BexD/CtrA/VexA family.</text>
</comment>
<dbReference type="GO" id="GO:0015159">
    <property type="term" value="F:polysaccharide transmembrane transporter activity"/>
    <property type="evidence" value="ECO:0007669"/>
    <property type="project" value="InterPro"/>
</dbReference>
<evidence type="ECO:0000256" key="14">
    <source>
        <dbReference type="ARBA" id="ARBA00023288"/>
    </source>
</evidence>
<protein>
    <submittedName>
        <fullName evidence="19">Polysaccharide export protein</fullName>
    </submittedName>
</protein>
<evidence type="ECO:0000256" key="6">
    <source>
        <dbReference type="ARBA" id="ARBA00022692"/>
    </source>
</evidence>